<dbReference type="InterPro" id="IPR036938">
    <property type="entry name" value="PAP2/HPO_sf"/>
</dbReference>
<dbReference type="Gene3D" id="1.20.144.10">
    <property type="entry name" value="Phosphatidic acid phosphatase type 2/haloperoxidase"/>
    <property type="match status" value="1"/>
</dbReference>
<dbReference type="EMBL" id="CP035758">
    <property type="protein sequence ID" value="QBD81344.1"/>
    <property type="molecule type" value="Genomic_DNA"/>
</dbReference>
<organism evidence="2 3">
    <name type="scientific">Ktedonosporobacter rubrisoli</name>
    <dbReference type="NCBI Taxonomy" id="2509675"/>
    <lineage>
        <taxon>Bacteria</taxon>
        <taxon>Bacillati</taxon>
        <taxon>Chloroflexota</taxon>
        <taxon>Ktedonobacteria</taxon>
        <taxon>Ktedonobacterales</taxon>
        <taxon>Ktedonosporobacteraceae</taxon>
        <taxon>Ktedonosporobacter</taxon>
    </lineage>
</organism>
<dbReference type="SUPFAM" id="SSF48317">
    <property type="entry name" value="Acid phosphatase/Vanadium-dependent haloperoxidase"/>
    <property type="match status" value="1"/>
</dbReference>
<gene>
    <name evidence="2" type="ORF">EPA93_37370</name>
</gene>
<evidence type="ECO:0008006" key="4">
    <source>
        <dbReference type="Google" id="ProtNLM"/>
    </source>
</evidence>
<reference evidence="2 3" key="1">
    <citation type="submission" date="2019-01" db="EMBL/GenBank/DDBJ databases">
        <title>Ktedonosporobacter rubrisoli SCAWS-G2.</title>
        <authorList>
            <person name="Huang Y."/>
            <person name="Yan B."/>
        </authorList>
    </citation>
    <scope>NUCLEOTIDE SEQUENCE [LARGE SCALE GENOMIC DNA]</scope>
    <source>
        <strain evidence="2 3">SCAWS-G2</strain>
    </source>
</reference>
<name>A0A4P6JZZ6_KTERU</name>
<dbReference type="KEGG" id="kbs:EPA93_37370"/>
<feature type="transmembrane region" description="Helical" evidence="1">
    <location>
        <begin position="126"/>
        <end position="145"/>
    </location>
</feature>
<accession>A0A4P6JZZ6</accession>
<keyword evidence="1" id="KW-1133">Transmembrane helix</keyword>
<keyword evidence="3" id="KW-1185">Reference proteome</keyword>
<protein>
    <recommendedName>
        <fullName evidence="4">Phosphatase PAP2 family protein</fullName>
    </recommendedName>
</protein>
<feature type="transmembrane region" description="Helical" evidence="1">
    <location>
        <begin position="101"/>
        <end position="120"/>
    </location>
</feature>
<dbReference type="Proteomes" id="UP000290365">
    <property type="component" value="Chromosome"/>
</dbReference>
<evidence type="ECO:0000313" key="2">
    <source>
        <dbReference type="EMBL" id="QBD81344.1"/>
    </source>
</evidence>
<feature type="transmembrane region" description="Helical" evidence="1">
    <location>
        <begin position="28"/>
        <end position="49"/>
    </location>
</feature>
<evidence type="ECO:0000256" key="1">
    <source>
        <dbReference type="SAM" id="Phobius"/>
    </source>
</evidence>
<feature type="transmembrane region" description="Helical" evidence="1">
    <location>
        <begin position="191"/>
        <end position="211"/>
    </location>
</feature>
<feature type="transmembrane region" description="Helical" evidence="1">
    <location>
        <begin position="157"/>
        <end position="179"/>
    </location>
</feature>
<dbReference type="AlphaFoldDB" id="A0A4P6JZZ6"/>
<keyword evidence="1" id="KW-0812">Transmembrane</keyword>
<keyword evidence="1" id="KW-0472">Membrane</keyword>
<dbReference type="OrthoDB" id="165844at2"/>
<dbReference type="RefSeq" id="WP_129892405.1">
    <property type="nucleotide sequence ID" value="NZ_CP035758.1"/>
</dbReference>
<evidence type="ECO:0000313" key="3">
    <source>
        <dbReference type="Proteomes" id="UP000290365"/>
    </source>
</evidence>
<proteinExistence type="predicted"/>
<feature type="transmembrane region" description="Helical" evidence="1">
    <location>
        <begin position="61"/>
        <end position="81"/>
    </location>
</feature>
<sequence length="214" mass="23481">MPDHVALDESPLIMPGRSKYMHLRIARYISNILSPMTISLPLVTLAALYHEHNSPLKVAGHVFLTLLFVSIGPLLYILIGVRKGKFTDLDVSVRTQRNGPFLFMLISTLLGLFLLSLIHAPRNLQTLLIIAIFGGLVLMITTHWWKISIHAASMGVAVTFLTALYGIIVLPAYLLVVLVGWSRVVLRHHTVAQVIAGSLVSIALSAIVLVVRGI</sequence>